<dbReference type="InterPro" id="IPR046700">
    <property type="entry name" value="DUF6570"/>
</dbReference>
<proteinExistence type="predicted"/>
<dbReference type="AlphaFoldDB" id="A0A0C3NMN3"/>
<evidence type="ECO:0000259" key="1">
    <source>
        <dbReference type="Pfam" id="PF20209"/>
    </source>
</evidence>
<dbReference type="STRING" id="870435.A0A0C3NMN3"/>
<feature type="non-terminal residue" evidence="2">
    <location>
        <position position="83"/>
    </location>
</feature>
<organism evidence="2 3">
    <name type="scientific">Pisolithus tinctorius Marx 270</name>
    <dbReference type="NCBI Taxonomy" id="870435"/>
    <lineage>
        <taxon>Eukaryota</taxon>
        <taxon>Fungi</taxon>
        <taxon>Dikarya</taxon>
        <taxon>Basidiomycota</taxon>
        <taxon>Agaricomycotina</taxon>
        <taxon>Agaricomycetes</taxon>
        <taxon>Agaricomycetidae</taxon>
        <taxon>Boletales</taxon>
        <taxon>Sclerodermatineae</taxon>
        <taxon>Pisolithaceae</taxon>
        <taxon>Pisolithus</taxon>
    </lineage>
</organism>
<dbReference type="Pfam" id="PF20209">
    <property type="entry name" value="DUF6570"/>
    <property type="match status" value="1"/>
</dbReference>
<sequence length="83" mass="9242">GNVALFPQDPSSLSNVLPPMQNDLQGTVCVMFASGSFHPSPDTLWKFPPVLVSRSRVKCVIEWLISNNEWYSKNGITFSTENL</sequence>
<dbReference type="HOGENOM" id="CLU_178175_0_0_1"/>
<dbReference type="InParanoid" id="A0A0C3NMN3"/>
<evidence type="ECO:0000313" key="2">
    <source>
        <dbReference type="EMBL" id="KIN96850.1"/>
    </source>
</evidence>
<accession>A0A0C3NMN3</accession>
<gene>
    <name evidence="2" type="ORF">M404DRAFT_72143</name>
</gene>
<keyword evidence="3" id="KW-1185">Reference proteome</keyword>
<evidence type="ECO:0000313" key="3">
    <source>
        <dbReference type="Proteomes" id="UP000054217"/>
    </source>
</evidence>
<dbReference type="OrthoDB" id="432234at2759"/>
<name>A0A0C3NMN3_PISTI</name>
<feature type="domain" description="DUF6570" evidence="1">
    <location>
        <begin position="1"/>
        <end position="83"/>
    </location>
</feature>
<dbReference type="Proteomes" id="UP000054217">
    <property type="component" value="Unassembled WGS sequence"/>
</dbReference>
<dbReference type="EMBL" id="KN832039">
    <property type="protein sequence ID" value="KIN96850.1"/>
    <property type="molecule type" value="Genomic_DNA"/>
</dbReference>
<protein>
    <recommendedName>
        <fullName evidence="1">DUF6570 domain-containing protein</fullName>
    </recommendedName>
</protein>
<reference evidence="3" key="2">
    <citation type="submission" date="2015-01" db="EMBL/GenBank/DDBJ databases">
        <title>Evolutionary Origins and Diversification of the Mycorrhizal Mutualists.</title>
        <authorList>
            <consortium name="DOE Joint Genome Institute"/>
            <consortium name="Mycorrhizal Genomics Consortium"/>
            <person name="Kohler A."/>
            <person name="Kuo A."/>
            <person name="Nagy L.G."/>
            <person name="Floudas D."/>
            <person name="Copeland A."/>
            <person name="Barry K.W."/>
            <person name="Cichocki N."/>
            <person name="Veneault-Fourrey C."/>
            <person name="LaButti K."/>
            <person name="Lindquist E.A."/>
            <person name="Lipzen A."/>
            <person name="Lundell T."/>
            <person name="Morin E."/>
            <person name="Murat C."/>
            <person name="Riley R."/>
            <person name="Ohm R."/>
            <person name="Sun H."/>
            <person name="Tunlid A."/>
            <person name="Henrissat B."/>
            <person name="Grigoriev I.V."/>
            <person name="Hibbett D.S."/>
            <person name="Martin F."/>
        </authorList>
    </citation>
    <scope>NUCLEOTIDE SEQUENCE [LARGE SCALE GENOMIC DNA]</scope>
    <source>
        <strain evidence="3">Marx 270</strain>
    </source>
</reference>
<feature type="non-terminal residue" evidence="2">
    <location>
        <position position="1"/>
    </location>
</feature>
<reference evidence="2 3" key="1">
    <citation type="submission" date="2014-04" db="EMBL/GenBank/DDBJ databases">
        <authorList>
            <consortium name="DOE Joint Genome Institute"/>
            <person name="Kuo A."/>
            <person name="Kohler A."/>
            <person name="Costa M.D."/>
            <person name="Nagy L.G."/>
            <person name="Floudas D."/>
            <person name="Copeland A."/>
            <person name="Barry K.W."/>
            <person name="Cichocki N."/>
            <person name="Veneault-Fourrey C."/>
            <person name="LaButti K."/>
            <person name="Lindquist E.A."/>
            <person name="Lipzen A."/>
            <person name="Lundell T."/>
            <person name="Morin E."/>
            <person name="Murat C."/>
            <person name="Sun H."/>
            <person name="Tunlid A."/>
            <person name="Henrissat B."/>
            <person name="Grigoriev I.V."/>
            <person name="Hibbett D.S."/>
            <person name="Martin F."/>
            <person name="Nordberg H.P."/>
            <person name="Cantor M.N."/>
            <person name="Hua S.X."/>
        </authorList>
    </citation>
    <scope>NUCLEOTIDE SEQUENCE [LARGE SCALE GENOMIC DNA]</scope>
    <source>
        <strain evidence="2 3">Marx 270</strain>
    </source>
</reference>